<gene>
    <name evidence="1" type="ORF">RJT34_24383</name>
</gene>
<proteinExistence type="predicted"/>
<evidence type="ECO:0000313" key="1">
    <source>
        <dbReference type="EMBL" id="KAK7279334.1"/>
    </source>
</evidence>
<dbReference type="Proteomes" id="UP001359559">
    <property type="component" value="Unassembled WGS sequence"/>
</dbReference>
<keyword evidence="2" id="KW-1185">Reference proteome</keyword>
<comment type="caution">
    <text evidence="1">The sequence shown here is derived from an EMBL/GenBank/DDBJ whole genome shotgun (WGS) entry which is preliminary data.</text>
</comment>
<dbReference type="EMBL" id="JAYKXN010000006">
    <property type="protein sequence ID" value="KAK7279334.1"/>
    <property type="molecule type" value="Genomic_DNA"/>
</dbReference>
<protein>
    <submittedName>
        <fullName evidence="1">Uncharacterized protein</fullName>
    </submittedName>
</protein>
<accession>A0AAN9FPK4</accession>
<dbReference type="AlphaFoldDB" id="A0AAN9FPK4"/>
<reference evidence="1 2" key="1">
    <citation type="submission" date="2024-01" db="EMBL/GenBank/DDBJ databases">
        <title>The genomes of 5 underutilized Papilionoideae crops provide insights into root nodulation and disease resistance.</title>
        <authorList>
            <person name="Yuan L."/>
        </authorList>
    </citation>
    <scope>NUCLEOTIDE SEQUENCE [LARGE SCALE GENOMIC DNA]</scope>
    <source>
        <strain evidence="1">LY-2023</strain>
        <tissue evidence="1">Leaf</tissue>
    </source>
</reference>
<evidence type="ECO:0000313" key="2">
    <source>
        <dbReference type="Proteomes" id="UP001359559"/>
    </source>
</evidence>
<organism evidence="1 2">
    <name type="scientific">Clitoria ternatea</name>
    <name type="common">Butterfly pea</name>
    <dbReference type="NCBI Taxonomy" id="43366"/>
    <lineage>
        <taxon>Eukaryota</taxon>
        <taxon>Viridiplantae</taxon>
        <taxon>Streptophyta</taxon>
        <taxon>Embryophyta</taxon>
        <taxon>Tracheophyta</taxon>
        <taxon>Spermatophyta</taxon>
        <taxon>Magnoliopsida</taxon>
        <taxon>eudicotyledons</taxon>
        <taxon>Gunneridae</taxon>
        <taxon>Pentapetalae</taxon>
        <taxon>rosids</taxon>
        <taxon>fabids</taxon>
        <taxon>Fabales</taxon>
        <taxon>Fabaceae</taxon>
        <taxon>Papilionoideae</taxon>
        <taxon>50 kb inversion clade</taxon>
        <taxon>NPAAA clade</taxon>
        <taxon>indigoferoid/millettioid clade</taxon>
        <taxon>Phaseoleae</taxon>
        <taxon>Clitoria</taxon>
    </lineage>
</organism>
<name>A0AAN9FPK4_CLITE</name>
<sequence>MSENLSDFRGRGFKGDGGGVGIYIKDVNEAVEGRGYVNGTEGMGSDRGDTEAVADVGAFKEEVVGTQEADSLVEEAYEEV</sequence>